<organism evidence="2 3">
    <name type="scientific">Candidatus Accumulibacter aalborgensis</name>
    <dbReference type="NCBI Taxonomy" id="1860102"/>
    <lineage>
        <taxon>Bacteria</taxon>
        <taxon>Pseudomonadati</taxon>
        <taxon>Pseudomonadota</taxon>
        <taxon>Betaproteobacteria</taxon>
        <taxon>Candidatus Accumulibacter</taxon>
    </lineage>
</organism>
<feature type="compositionally biased region" description="Gly residues" evidence="1">
    <location>
        <begin position="138"/>
        <end position="153"/>
    </location>
</feature>
<protein>
    <submittedName>
        <fullName evidence="2">Uncharacterized protein</fullName>
    </submittedName>
</protein>
<dbReference type="EMBL" id="FLQX01000126">
    <property type="protein sequence ID" value="SBT07719.1"/>
    <property type="molecule type" value="Genomic_DNA"/>
</dbReference>
<evidence type="ECO:0000256" key="1">
    <source>
        <dbReference type="SAM" id="MobiDB-lite"/>
    </source>
</evidence>
<proteinExistence type="predicted"/>
<sequence length="267" mass="28276">MIWAWLQCNGGQKRGFAIELALRFTTEREPVGGMQDAVENRVSESGIIEKGMPMQGCQLAAHHGRTGAHPIIKDFQQIIALGLGQRGHGPIVEDQQIDLRQSRETFAKAAVATGDTQFLQKAGQTPVENGQSLPAGGITQGAGEPGLPATGGAGQEQILVCPDPLATGQLRHQRTIEVATGAVADILNARLRGLEPGLAQQAGDAAILAIRVLAIDEHRKALVERQGRDLGVPLLFLEGGGHAGQAQGFQGQEGLLHQHGGSFRVQW</sequence>
<dbReference type="Proteomes" id="UP000199169">
    <property type="component" value="Unassembled WGS sequence"/>
</dbReference>
<accession>A0A1A8XRG1</accession>
<name>A0A1A8XRG1_9PROT</name>
<gene>
    <name evidence="2" type="ORF">ACCAA_490003</name>
</gene>
<dbReference type="AlphaFoldDB" id="A0A1A8XRG1"/>
<keyword evidence="3" id="KW-1185">Reference proteome</keyword>
<evidence type="ECO:0000313" key="2">
    <source>
        <dbReference type="EMBL" id="SBT07719.1"/>
    </source>
</evidence>
<feature type="region of interest" description="Disordered" evidence="1">
    <location>
        <begin position="125"/>
        <end position="153"/>
    </location>
</feature>
<evidence type="ECO:0000313" key="3">
    <source>
        <dbReference type="Proteomes" id="UP000199169"/>
    </source>
</evidence>
<reference evidence="2 3" key="1">
    <citation type="submission" date="2016-06" db="EMBL/GenBank/DDBJ databases">
        <authorList>
            <person name="Kjaerup R.B."/>
            <person name="Dalgaard T.S."/>
            <person name="Juul-Madsen H.R."/>
        </authorList>
    </citation>
    <scope>NUCLEOTIDE SEQUENCE [LARGE SCALE GENOMIC DNA]</scope>
    <source>
        <strain evidence="2">3</strain>
    </source>
</reference>
<dbReference type="AntiFam" id="ANF00239">
    <property type="entry name" value="Shadow ORF (opposite y4bM)"/>
</dbReference>